<evidence type="ECO:0000313" key="2">
    <source>
        <dbReference type="EMBL" id="CCF31943.1"/>
    </source>
</evidence>
<name>H1UVE2_COLHI</name>
<proteinExistence type="predicted"/>
<feature type="region of interest" description="Disordered" evidence="1">
    <location>
        <begin position="46"/>
        <end position="79"/>
    </location>
</feature>
<accession>H1UVE2</accession>
<sequence length="79" mass="8835">MRKASSWPEKSTLTSRGVPLSHTNTERYGEQYLIYCHEYALRCKRQGSQVSGDQDNDLESLNGGTNMGEVKKGKLGEDP</sequence>
<organism evidence="2 3">
    <name type="scientific">Colletotrichum higginsianum (strain IMI 349063)</name>
    <name type="common">Crucifer anthracnose fungus</name>
    <dbReference type="NCBI Taxonomy" id="759273"/>
    <lineage>
        <taxon>Eukaryota</taxon>
        <taxon>Fungi</taxon>
        <taxon>Dikarya</taxon>
        <taxon>Ascomycota</taxon>
        <taxon>Pezizomycotina</taxon>
        <taxon>Sordariomycetes</taxon>
        <taxon>Hypocreomycetidae</taxon>
        <taxon>Glomerellales</taxon>
        <taxon>Glomerellaceae</taxon>
        <taxon>Colletotrichum</taxon>
        <taxon>Colletotrichum destructivum species complex</taxon>
    </lineage>
</organism>
<reference evidence="3" key="1">
    <citation type="journal article" date="2012" name="Nat. Genet.">
        <title>Lifestyle transitions in plant pathogenic Colletotrichum fungi deciphered by genome and transcriptome analyses.</title>
        <authorList>
            <person name="O'Connell R.J."/>
            <person name="Thon M.R."/>
            <person name="Hacquard S."/>
            <person name="Amyotte S.G."/>
            <person name="Kleemann J."/>
            <person name="Torres M.F."/>
            <person name="Damm U."/>
            <person name="Buiate E.A."/>
            <person name="Epstein L."/>
            <person name="Alkan N."/>
            <person name="Altmueller J."/>
            <person name="Alvarado-Balderrama L."/>
            <person name="Bauser C.A."/>
            <person name="Becker C."/>
            <person name="Birren B.W."/>
            <person name="Chen Z."/>
            <person name="Choi J."/>
            <person name="Crouch J.A."/>
            <person name="Duvick J.P."/>
            <person name="Farman M.A."/>
            <person name="Gan P."/>
            <person name="Heiman D."/>
            <person name="Henrissat B."/>
            <person name="Howard R.J."/>
            <person name="Kabbage M."/>
            <person name="Koch C."/>
            <person name="Kracher B."/>
            <person name="Kubo Y."/>
            <person name="Law A.D."/>
            <person name="Lebrun M.-H."/>
            <person name="Lee Y.-H."/>
            <person name="Miyara I."/>
            <person name="Moore N."/>
            <person name="Neumann U."/>
            <person name="Nordstroem K."/>
            <person name="Panaccione D.G."/>
            <person name="Panstruga R."/>
            <person name="Place M."/>
            <person name="Proctor R.H."/>
            <person name="Prusky D."/>
            <person name="Rech G."/>
            <person name="Reinhardt R."/>
            <person name="Rollins J.A."/>
            <person name="Rounsley S."/>
            <person name="Schardl C.L."/>
            <person name="Schwartz D.C."/>
            <person name="Shenoy N."/>
            <person name="Shirasu K."/>
            <person name="Sikhakolli U.R."/>
            <person name="Stueber K."/>
            <person name="Sukno S.A."/>
            <person name="Sweigard J.A."/>
            <person name="Takano Y."/>
            <person name="Takahara H."/>
            <person name="Trail F."/>
            <person name="van der Does H.C."/>
            <person name="Voll L.M."/>
            <person name="Will I."/>
            <person name="Young S."/>
            <person name="Zeng Q."/>
            <person name="Zhang J."/>
            <person name="Zhou S."/>
            <person name="Dickman M.B."/>
            <person name="Schulze-Lefert P."/>
            <person name="Ver Loren van Themaat E."/>
            <person name="Ma L.-J."/>
            <person name="Vaillancourt L.J."/>
        </authorList>
    </citation>
    <scope>NUCLEOTIDE SEQUENCE [LARGE SCALE GENOMIC DNA]</scope>
    <source>
        <strain evidence="3">IMI 349063</strain>
    </source>
</reference>
<evidence type="ECO:0000256" key="1">
    <source>
        <dbReference type="SAM" id="MobiDB-lite"/>
    </source>
</evidence>
<evidence type="ECO:0000313" key="3">
    <source>
        <dbReference type="Proteomes" id="UP000007174"/>
    </source>
</evidence>
<dbReference type="AlphaFoldDB" id="H1UVE2"/>
<feature type="compositionally biased region" description="Basic and acidic residues" evidence="1">
    <location>
        <begin position="69"/>
        <end position="79"/>
    </location>
</feature>
<feature type="region of interest" description="Disordered" evidence="1">
    <location>
        <begin position="1"/>
        <end position="22"/>
    </location>
</feature>
<dbReference type="EMBL" id="CACQ02000275">
    <property type="protein sequence ID" value="CCF31943.1"/>
    <property type="molecule type" value="Genomic_DNA"/>
</dbReference>
<dbReference type="HOGENOM" id="CLU_2605895_0_0_1"/>
<gene>
    <name evidence="2" type="ORF">CH063_04421</name>
</gene>
<dbReference type="Proteomes" id="UP000007174">
    <property type="component" value="Unassembled WGS sequence"/>
</dbReference>
<protein>
    <submittedName>
        <fullName evidence="2">Uncharacterized protein</fullName>
    </submittedName>
</protein>